<protein>
    <recommendedName>
        <fullName evidence="7">2'-deoxynucleoside 5'-phosphate N-hydrolase 1</fullName>
        <ecNumber evidence="7">3.2.2.-</ecNumber>
    </recommendedName>
</protein>
<reference evidence="8" key="3">
    <citation type="submission" date="2025-09" db="UniProtKB">
        <authorList>
            <consortium name="Ensembl"/>
        </authorList>
    </citation>
    <scope>IDENTIFICATION</scope>
</reference>
<comment type="function">
    <text evidence="7">Catalyzes the cleavage of the N-glycosidic bond of deoxyribonucleoside 5'-monophosphates to yield deoxyribose 5-phosphate and a purine or pyrimidine base. Deoxyribonucleoside 5'-monophosphates containing purine bases are preferred to those containing pyrimidine bases.</text>
</comment>
<feature type="binding site" description="in other chain" evidence="7">
    <location>
        <begin position="27"/>
        <end position="33"/>
    </location>
    <ligand>
        <name>substrate</name>
        <note>ligand shared between homodimeric partners</note>
    </ligand>
</feature>
<dbReference type="GO" id="GO:0042802">
    <property type="term" value="F:identical protein binding"/>
    <property type="evidence" value="ECO:0007669"/>
    <property type="project" value="UniProtKB-ARBA"/>
</dbReference>
<dbReference type="Ensembl" id="ENSSFOT00015056870.1">
    <property type="protein sequence ID" value="ENSSFOP00015064124.1"/>
    <property type="gene ID" value="ENSSFOG00015019717.2"/>
</dbReference>
<comment type="similarity">
    <text evidence="7">Belongs to the 2'-deoxynucleoside 5'-phosphate N-hydrolase 1 family.</text>
</comment>
<dbReference type="HAMAP" id="MF_03036">
    <property type="entry name" value="Nuc_phosphate_hydrolase"/>
    <property type="match status" value="1"/>
</dbReference>
<dbReference type="Pfam" id="PF05014">
    <property type="entry name" value="Nuc_deoxyrib_tr"/>
    <property type="match status" value="1"/>
</dbReference>
<dbReference type="GO" id="GO:0009116">
    <property type="term" value="P:nucleoside metabolic process"/>
    <property type="evidence" value="ECO:0007669"/>
    <property type="project" value="UniProtKB-UniRule"/>
</dbReference>
<keyword evidence="9" id="KW-1185">Reference proteome</keyword>
<evidence type="ECO:0000256" key="5">
    <source>
        <dbReference type="ARBA" id="ARBA00023295"/>
    </source>
</evidence>
<dbReference type="OrthoDB" id="18087at2759"/>
<dbReference type="PANTHER" id="PTHR15364">
    <property type="entry name" value="2'-DEOXYNUCLEOSIDE 5'-PHOSPHATE N-HYDROLASE 1"/>
    <property type="match status" value="1"/>
</dbReference>
<keyword evidence="7" id="KW-0963">Cytoplasm</keyword>
<evidence type="ECO:0000256" key="3">
    <source>
        <dbReference type="ARBA" id="ARBA00022801"/>
    </source>
</evidence>
<evidence type="ECO:0000256" key="6">
    <source>
        <dbReference type="ARBA" id="ARBA00047460"/>
    </source>
</evidence>
<name>A0A8C9VS14_SCLFO</name>
<dbReference type="InterPro" id="IPR007710">
    <property type="entry name" value="Nucleoside_deoxyribTrfase"/>
</dbReference>
<dbReference type="SUPFAM" id="SSF52309">
    <property type="entry name" value="N-(deoxy)ribosyltransferase-like"/>
    <property type="match status" value="1"/>
</dbReference>
<dbReference type="GO" id="GO:0005634">
    <property type="term" value="C:nucleus"/>
    <property type="evidence" value="ECO:0007669"/>
    <property type="project" value="UniProtKB-SubCell"/>
</dbReference>
<keyword evidence="5 7" id="KW-0326">Glycosidase</keyword>
<evidence type="ECO:0000313" key="8">
    <source>
        <dbReference type="Ensembl" id="ENSSFOP00015064124.1"/>
    </source>
</evidence>
<feature type="binding site" description="in other chain" evidence="7">
    <location>
        <position position="101"/>
    </location>
    <ligand>
        <name>substrate</name>
        <note>ligand shared between homodimeric partners</note>
    </ligand>
</feature>
<dbReference type="FunFam" id="3.40.50.450:FF:000019">
    <property type="entry name" value="2'-deoxynucleoside 5'-phosphate N-hydrolase 1"/>
    <property type="match status" value="1"/>
</dbReference>
<comment type="catalytic activity">
    <reaction evidence="7">
        <text>a purine 2'-deoxyribonucleoside 5'-phosphate + H2O = a purine nucleobase + 2-deoxy-D-ribose 5-phosphate</text>
        <dbReference type="Rhea" id="RHEA:51132"/>
        <dbReference type="ChEBI" id="CHEBI:15377"/>
        <dbReference type="ChEBI" id="CHEBI:26386"/>
        <dbReference type="ChEBI" id="CHEBI:62877"/>
        <dbReference type="ChEBI" id="CHEBI:142198"/>
    </reaction>
</comment>
<comment type="catalytic activity">
    <reaction evidence="7">
        <text>a pyrimidine 2'-deoxyribonucleoside 5'-phosphate + H2O = a pyrimidine nucleobase + 2-deoxy-D-ribose 5-phosphate</text>
        <dbReference type="Rhea" id="RHEA:57852"/>
        <dbReference type="ChEBI" id="CHEBI:15377"/>
        <dbReference type="ChEBI" id="CHEBI:26432"/>
        <dbReference type="ChEBI" id="CHEBI:62877"/>
        <dbReference type="ChEBI" id="CHEBI:142209"/>
    </reaction>
</comment>
<dbReference type="PANTHER" id="PTHR15364:SF0">
    <property type="entry name" value="2'-DEOXYNUCLEOSIDE 5'-PHOSPHATE N-HYDROLASE 1"/>
    <property type="match status" value="1"/>
</dbReference>
<feature type="binding site" description="in other chain" evidence="7">
    <location>
        <position position="42"/>
    </location>
    <ligand>
        <name>substrate</name>
        <note>ligand shared between homodimeric partners</note>
    </ligand>
</feature>
<keyword evidence="7" id="KW-0539">Nucleus</keyword>
<evidence type="ECO:0000256" key="2">
    <source>
        <dbReference type="ARBA" id="ARBA00022553"/>
    </source>
</evidence>
<keyword evidence="2" id="KW-0597">Phosphoprotein</keyword>
<evidence type="ECO:0000256" key="7">
    <source>
        <dbReference type="HAMAP-Rule" id="MF_03036"/>
    </source>
</evidence>
<evidence type="ECO:0000313" key="9">
    <source>
        <dbReference type="Proteomes" id="UP000694397"/>
    </source>
</evidence>
<evidence type="ECO:0000256" key="4">
    <source>
        <dbReference type="ARBA" id="ARBA00023080"/>
    </source>
</evidence>
<reference evidence="8 9" key="1">
    <citation type="submission" date="2019-04" db="EMBL/GenBank/DDBJ databases">
        <authorList>
            <consortium name="Wellcome Sanger Institute Data Sharing"/>
        </authorList>
    </citation>
    <scope>NUCLEOTIDE SEQUENCE [LARGE SCALE GENOMIC DNA]</scope>
</reference>
<dbReference type="Proteomes" id="UP000694397">
    <property type="component" value="Chromosome 8"/>
</dbReference>
<dbReference type="EC" id="3.2.2.-" evidence="7"/>
<dbReference type="InterPro" id="IPR051239">
    <property type="entry name" value="2'-dNMP_N-hydrolase"/>
</dbReference>
<comment type="subcellular location">
    <subcellularLocation>
        <location evidence="7">Cytoplasm</location>
    </subcellularLocation>
    <subcellularLocation>
        <location evidence="7">Nucleus</location>
    </subcellularLocation>
</comment>
<sequence length="165" mass="18325">TCLNRFRTQALDWGRGQSGLPATMRIYFCGSIRGGRQDVALYQRIVRKLQELGQVLTEHVSRSDISEKGKVTLQGSSSNEWICFTVVVAEVTQPSLGVGYELGRAVAMRKRILCLFRPSSGRVLSAMIRGADDGSPNSLVQVRDYVEDEVEMVLDKYFSTPSSCI</sequence>
<dbReference type="GO" id="GO:0009159">
    <property type="term" value="P:deoxyribonucleoside monophosphate catabolic process"/>
    <property type="evidence" value="ECO:0007669"/>
    <property type="project" value="InterPro"/>
</dbReference>
<keyword evidence="4 7" id="KW-0546">Nucleotide metabolism</keyword>
<dbReference type="GO" id="GO:0006195">
    <property type="term" value="P:purine nucleotide catabolic process"/>
    <property type="evidence" value="ECO:0007669"/>
    <property type="project" value="UniProtKB-ARBA"/>
</dbReference>
<organism evidence="8 9">
    <name type="scientific">Scleropages formosus</name>
    <name type="common">Asian bonytongue</name>
    <name type="synonym">Osteoglossum formosum</name>
    <dbReference type="NCBI Taxonomy" id="113540"/>
    <lineage>
        <taxon>Eukaryota</taxon>
        <taxon>Metazoa</taxon>
        <taxon>Chordata</taxon>
        <taxon>Craniata</taxon>
        <taxon>Vertebrata</taxon>
        <taxon>Euteleostomi</taxon>
        <taxon>Actinopterygii</taxon>
        <taxon>Neopterygii</taxon>
        <taxon>Teleostei</taxon>
        <taxon>Osteoglossocephala</taxon>
        <taxon>Osteoglossomorpha</taxon>
        <taxon>Osteoglossiformes</taxon>
        <taxon>Osteoglossidae</taxon>
        <taxon>Scleropages</taxon>
    </lineage>
</organism>
<gene>
    <name evidence="7 8" type="primary">DNPH1</name>
    <name evidence="8" type="synonym">dnph1</name>
</gene>
<dbReference type="GO" id="GO:0070694">
    <property type="term" value="F:5-hydroxymethyl-dUMP N-hydrolase activity"/>
    <property type="evidence" value="ECO:0007669"/>
    <property type="project" value="InterPro"/>
</dbReference>
<dbReference type="GeneTree" id="ENSGT00390000001216"/>
<keyword evidence="3 7" id="KW-0378">Hydrolase</keyword>
<dbReference type="AlphaFoldDB" id="A0A8C9VS14"/>
<comment type="catalytic activity">
    <reaction evidence="6">
        <text>5-hydroxymethyl-dUMP + H2O = 5-hydroxymethyluracil + 2-deoxy-D-ribose 5-phosphate</text>
        <dbReference type="Rhea" id="RHEA:77099"/>
        <dbReference type="ChEBI" id="CHEBI:15377"/>
        <dbReference type="ChEBI" id="CHEBI:16964"/>
        <dbReference type="ChEBI" id="CHEBI:62877"/>
        <dbReference type="ChEBI" id="CHEBI:90409"/>
    </reaction>
    <physiologicalReaction direction="left-to-right" evidence="6">
        <dbReference type="Rhea" id="RHEA:77100"/>
    </physiologicalReaction>
</comment>
<accession>A0A8C9VS14</accession>
<evidence type="ECO:0000256" key="1">
    <source>
        <dbReference type="ARBA" id="ARBA00011407"/>
    </source>
</evidence>
<comment type="subunit">
    <text evidence="1 7">Monomer and homodimer.</text>
</comment>
<dbReference type="InterPro" id="IPR028607">
    <property type="entry name" value="DNPH1"/>
</dbReference>
<feature type="binding site" evidence="7">
    <location>
        <begin position="125"/>
        <end position="127"/>
    </location>
    <ligand>
        <name>substrate</name>
        <note>ligand shared between homodimeric partners</note>
    </ligand>
</feature>
<reference evidence="8" key="2">
    <citation type="submission" date="2025-08" db="UniProtKB">
        <authorList>
            <consortium name="Ensembl"/>
        </authorList>
    </citation>
    <scope>IDENTIFICATION</scope>
</reference>
<dbReference type="Gene3D" id="3.40.50.450">
    <property type="match status" value="1"/>
</dbReference>
<proteinExistence type="inferred from homology"/>
<dbReference type="GO" id="GO:0005737">
    <property type="term" value="C:cytoplasm"/>
    <property type="evidence" value="ECO:0007669"/>
    <property type="project" value="UniProtKB-SubCell"/>
</dbReference>